<feature type="region of interest" description="Disordered" evidence="1">
    <location>
        <begin position="256"/>
        <end position="291"/>
    </location>
</feature>
<dbReference type="GO" id="GO:0003824">
    <property type="term" value="F:catalytic activity"/>
    <property type="evidence" value="ECO:0007669"/>
    <property type="project" value="InterPro"/>
</dbReference>
<feature type="domain" description="Zinc knuckle CX2CX4HX4C" evidence="5">
    <location>
        <begin position="190"/>
        <end position="227"/>
    </location>
</feature>
<feature type="domain" description="DUF4283" evidence="4">
    <location>
        <begin position="44"/>
        <end position="117"/>
    </location>
</feature>
<dbReference type="SUPFAM" id="SSF56219">
    <property type="entry name" value="DNase I-like"/>
    <property type="match status" value="1"/>
</dbReference>
<evidence type="ECO:0000259" key="5">
    <source>
        <dbReference type="Pfam" id="PF14392"/>
    </source>
</evidence>
<feature type="compositionally biased region" description="Basic and acidic residues" evidence="1">
    <location>
        <begin position="265"/>
        <end position="275"/>
    </location>
</feature>
<dbReference type="SUPFAM" id="SSF56672">
    <property type="entry name" value="DNA/RNA polymerases"/>
    <property type="match status" value="1"/>
</dbReference>
<dbReference type="Pfam" id="PF14392">
    <property type="entry name" value="zf-CCHC_4"/>
    <property type="match status" value="1"/>
</dbReference>
<dbReference type="AlphaFoldDB" id="A0A6P9DXY5"/>
<organism evidence="6 7">
    <name type="scientific">Juglans regia</name>
    <name type="common">English walnut</name>
    <dbReference type="NCBI Taxonomy" id="51240"/>
    <lineage>
        <taxon>Eukaryota</taxon>
        <taxon>Viridiplantae</taxon>
        <taxon>Streptophyta</taxon>
        <taxon>Embryophyta</taxon>
        <taxon>Tracheophyta</taxon>
        <taxon>Spermatophyta</taxon>
        <taxon>Magnoliopsida</taxon>
        <taxon>eudicotyledons</taxon>
        <taxon>Gunneridae</taxon>
        <taxon>Pentapetalae</taxon>
        <taxon>rosids</taxon>
        <taxon>fabids</taxon>
        <taxon>Fagales</taxon>
        <taxon>Juglandaceae</taxon>
        <taxon>Juglans</taxon>
    </lineage>
</organism>
<accession>A0A6P9DXY5</accession>
<dbReference type="InterPro" id="IPR036691">
    <property type="entry name" value="Endo/exonu/phosph_ase_sf"/>
</dbReference>
<dbReference type="PANTHER" id="PTHR31286">
    <property type="entry name" value="GLYCINE-RICH CELL WALL STRUCTURAL PROTEIN 1.8-LIKE"/>
    <property type="match status" value="1"/>
</dbReference>
<dbReference type="Pfam" id="PF14111">
    <property type="entry name" value="DUF4283"/>
    <property type="match status" value="1"/>
</dbReference>
<evidence type="ECO:0000259" key="3">
    <source>
        <dbReference type="Pfam" id="PF03372"/>
    </source>
</evidence>
<dbReference type="KEGG" id="jre:118344190"/>
<reference evidence="7" key="1">
    <citation type="submission" date="2025-08" db="UniProtKB">
        <authorList>
            <consortium name="RefSeq"/>
        </authorList>
    </citation>
    <scope>IDENTIFICATION</scope>
    <source>
        <tissue evidence="7">Leaves</tissue>
    </source>
</reference>
<dbReference type="InterPro" id="IPR040256">
    <property type="entry name" value="At4g02000-like"/>
</dbReference>
<dbReference type="PANTHER" id="PTHR31286:SF62">
    <property type="entry name" value="ZINC FINGER, CCHC-TYPE-LIKE PROTEIN"/>
    <property type="match status" value="1"/>
</dbReference>
<dbReference type="InterPro" id="IPR025558">
    <property type="entry name" value="DUF4283"/>
</dbReference>
<dbReference type="InParanoid" id="A0A6P9DXY5"/>
<dbReference type="InterPro" id="IPR025836">
    <property type="entry name" value="Zn_knuckle_CX2CX4HX4C"/>
</dbReference>
<evidence type="ECO:0000313" key="7">
    <source>
        <dbReference type="RefSeq" id="XP_035540109.1"/>
    </source>
</evidence>
<feature type="domain" description="Endonuclease/exonuclease/phosphatase" evidence="3">
    <location>
        <begin position="452"/>
        <end position="655"/>
    </location>
</feature>
<dbReference type="Gene3D" id="3.60.10.10">
    <property type="entry name" value="Endonuclease/exonuclease/phosphatase"/>
    <property type="match status" value="1"/>
</dbReference>
<dbReference type="InterPro" id="IPR005135">
    <property type="entry name" value="Endo/exonuclease/phosphatase"/>
</dbReference>
<dbReference type="OrthoDB" id="1747831at2759"/>
<dbReference type="InterPro" id="IPR043502">
    <property type="entry name" value="DNA/RNA_pol_sf"/>
</dbReference>
<evidence type="ECO:0000259" key="4">
    <source>
        <dbReference type="Pfam" id="PF14111"/>
    </source>
</evidence>
<dbReference type="InterPro" id="IPR000477">
    <property type="entry name" value="RT_dom"/>
</dbReference>
<dbReference type="GeneID" id="118344190"/>
<evidence type="ECO:0000313" key="6">
    <source>
        <dbReference type="Proteomes" id="UP000235220"/>
    </source>
</evidence>
<name>A0A6P9DXY5_JUGRE</name>
<proteinExistence type="predicted"/>
<evidence type="ECO:0000259" key="2">
    <source>
        <dbReference type="Pfam" id="PF00078"/>
    </source>
</evidence>
<feature type="domain" description="Reverse transcriptase" evidence="2">
    <location>
        <begin position="905"/>
        <end position="992"/>
    </location>
</feature>
<evidence type="ECO:0000256" key="1">
    <source>
        <dbReference type="SAM" id="MobiDB-lite"/>
    </source>
</evidence>
<dbReference type="Pfam" id="PF03372">
    <property type="entry name" value="Exo_endo_phos"/>
    <property type="match status" value="1"/>
</dbReference>
<sequence length="992" mass="113697">MEGGSGGGMKSLEVQWENLRLTEEESEVLEIIDDAEEVWEQGDMSIIGKIWLDRSIGLDVISATMGKIWRVSKPAVFREVGVNLFVITFRNQVDKMRVMDGRPWLFDNHLFALQMFDGYAQPNQWRFDKELFWVQIHNLPMVCMTKEKGRLIGESLGKLVEVDVPNDEMGWGKFLRVRVEIPLMKAITRGRLIKVNGQEVWINLRYEKLPRVCFKCGRIVHGYKGCEMGLEGTVKERGMNEQFGVWLRADPGFRRRFNKGQGTEGGDRWNRKGEDVESTNTGGGRKGSGEGELYSEKVVEGGRGEGYDVGEGQNVVCVNERILGWERSEEETDMGGKNKMKIVQINENERGEINENEKIGEGEIEKVLSAESEGVGKDNNAVVLKGKWKRRARGIGRSEGLDGSSIGEKRGLAGEDEVSNIKCRAVKKSKREQEGKEQNVTISMAGAASQPRIVKEKQPDIVFLMETKLRSNKVEAIQRKGGFKGCIVVEPIGLGGGLLMMWKDVDEVELCNYSQWHISVWVRNEKNNERWLLTGFYGDPDVSKRDMSWDLLSELKPYNEIGWCVIGDFNEIVSQDEKWGGRERREGQMEKFRNALDDGGLRDLGWKGIKYTWSNGHGDETFIKERLDRAVANREWRTGFDEIQVETVLAWCSDHLPILLSCSKGWMDNRRFKRFFRYEMCWDKDEECGEVIERAWKYQSGGVQNKLISCRQALCHWSKEADEKRSRSIKELTDKLKILKETEGPEKITEIKLISGRLSLLLDQENVWWKQRAKSHWLKQGDRNTKYFHACATQRRKKNTIVEIENAQGQMQKGKIDIEEAFMGYFAELFTTTHPSTREIEECIASTDVRINEDMRGELERDFSFEEVERALKQMSAWKSPGPDGFGAGFFQKHWSLVGKEVKDPKSVKDFRPISLCNVLYKLISKVLANRIKKVLNVVISQNQSAFIPGRLITDNIMVAFELLHTMQTKQKGKSGHMAIKLDMSKAYDRVE</sequence>
<dbReference type="CDD" id="cd01650">
    <property type="entry name" value="RT_nLTR_like"/>
    <property type="match status" value="1"/>
</dbReference>
<dbReference type="Pfam" id="PF00078">
    <property type="entry name" value="RVT_1"/>
    <property type="match status" value="1"/>
</dbReference>
<gene>
    <name evidence="7" type="primary">LOC118344190</name>
</gene>
<keyword evidence="6" id="KW-1185">Reference proteome</keyword>
<dbReference type="RefSeq" id="XP_035540109.1">
    <property type="nucleotide sequence ID" value="XM_035684216.1"/>
</dbReference>
<protein>
    <submittedName>
        <fullName evidence="7">Uncharacterized protein LOC118344190</fullName>
    </submittedName>
</protein>
<dbReference type="Proteomes" id="UP000235220">
    <property type="component" value="Chromosome 1"/>
</dbReference>